<dbReference type="Proteomes" id="UP000838878">
    <property type="component" value="Chromosome 5"/>
</dbReference>
<sequence length="110" mass="12497">MKTFENHQKDTWLYTNPISTKIAAACSFSKRDDGTERSSAVCWYSLHFAVQNRLGDLVELTQPEDWQWFPTSENVADISRTLASPLTTVRSEGQNSYEEQVKPIIRAAAN</sequence>
<name>A0A8J9YGJ3_9NEOP</name>
<dbReference type="AlphaFoldDB" id="A0A8J9YGJ3"/>
<evidence type="ECO:0000313" key="1">
    <source>
        <dbReference type="EMBL" id="CAH0725820.1"/>
    </source>
</evidence>
<proteinExistence type="predicted"/>
<dbReference type="EMBL" id="OV170225">
    <property type="protein sequence ID" value="CAH0725820.1"/>
    <property type="molecule type" value="Genomic_DNA"/>
</dbReference>
<organism evidence="1 2">
    <name type="scientific">Brenthis ino</name>
    <name type="common">lesser marbled fritillary</name>
    <dbReference type="NCBI Taxonomy" id="405034"/>
    <lineage>
        <taxon>Eukaryota</taxon>
        <taxon>Metazoa</taxon>
        <taxon>Ecdysozoa</taxon>
        <taxon>Arthropoda</taxon>
        <taxon>Hexapoda</taxon>
        <taxon>Insecta</taxon>
        <taxon>Pterygota</taxon>
        <taxon>Neoptera</taxon>
        <taxon>Endopterygota</taxon>
        <taxon>Lepidoptera</taxon>
        <taxon>Glossata</taxon>
        <taxon>Ditrysia</taxon>
        <taxon>Papilionoidea</taxon>
        <taxon>Nymphalidae</taxon>
        <taxon>Heliconiinae</taxon>
        <taxon>Argynnini</taxon>
        <taxon>Brenthis</taxon>
    </lineage>
</organism>
<gene>
    <name evidence="1" type="ORF">BINO364_LOCUS11363</name>
</gene>
<accession>A0A8J9YGJ3</accession>
<protein>
    <submittedName>
        <fullName evidence="1">Uncharacterized protein</fullName>
    </submittedName>
</protein>
<feature type="non-terminal residue" evidence="1">
    <location>
        <position position="110"/>
    </location>
</feature>
<evidence type="ECO:0000313" key="2">
    <source>
        <dbReference type="Proteomes" id="UP000838878"/>
    </source>
</evidence>
<keyword evidence="2" id="KW-1185">Reference proteome</keyword>
<reference evidence="1" key="1">
    <citation type="submission" date="2021-12" db="EMBL/GenBank/DDBJ databases">
        <authorList>
            <person name="Martin H S."/>
        </authorList>
    </citation>
    <scope>NUCLEOTIDE SEQUENCE</scope>
</reference>